<feature type="region of interest" description="Disordered" evidence="1">
    <location>
        <begin position="263"/>
        <end position="292"/>
    </location>
</feature>
<feature type="domain" description="UBX" evidence="2">
    <location>
        <begin position="430"/>
        <end position="488"/>
    </location>
</feature>
<evidence type="ECO:0000259" key="2">
    <source>
        <dbReference type="PROSITE" id="PS50033"/>
    </source>
</evidence>
<keyword evidence="4" id="KW-1185">Reference proteome</keyword>
<evidence type="ECO:0000256" key="1">
    <source>
        <dbReference type="SAM" id="MobiDB-lite"/>
    </source>
</evidence>
<dbReference type="InterPro" id="IPR029071">
    <property type="entry name" value="Ubiquitin-like_domsf"/>
</dbReference>
<sequence>MDIPSDLLAEFVGVTNASETLATQLLRDSGLNLESAITSFFAIQDAGGLPQPSSPPSDTAAENGEAHDAHLARVLAETELPEQPVRAPLPQIVDTLLPSMPHPLAAGRQQPPLDAFTQSDGTPHGDGLAHLFRRPTHLDFSGSFEHAMTAGQRRQKWILINMQRADVFACHVMNRDVWADPDIEALVQEHFVFWQRDEATSDGSRYKQFYRYGEPPHVAIIDPRSGERLRTWGGDGAPIDAKVIRAALADFVRRNSLESEDIIPSDSASTRPPEQRSAAAASDAVSSAEDDGDVEITDDAALAAAIAASMETPGRKAATVSGEGPSEGSDESVPNGATGPDAMDFGDERAASRLLSATDPTLNRNRSLRAEQDNEFEESLAMDRAKELSAKAEADRADREAKEAAHEEEKAAESRELKRRRVPDVPPKNCSEAVSELVIRLPSGGRLQRRFLSSSTIGNVYDYVESEAEQLSGGVFELMQPYPRKSFTDRTVALSELAPKVALVVHLL</sequence>
<dbReference type="InterPro" id="IPR006577">
    <property type="entry name" value="UAS"/>
</dbReference>
<gene>
    <name evidence="3" type="ORF">CHC_T00002599001</name>
</gene>
<name>R7Q7X5_CHOCR</name>
<dbReference type="PANTHER" id="PTHR23322">
    <property type="entry name" value="FAS-ASSOCIATED PROTEIN"/>
    <property type="match status" value="1"/>
</dbReference>
<organism evidence="3 4">
    <name type="scientific">Chondrus crispus</name>
    <name type="common">Carrageen Irish moss</name>
    <name type="synonym">Polymorpha crispa</name>
    <dbReference type="NCBI Taxonomy" id="2769"/>
    <lineage>
        <taxon>Eukaryota</taxon>
        <taxon>Rhodophyta</taxon>
        <taxon>Florideophyceae</taxon>
        <taxon>Rhodymeniophycidae</taxon>
        <taxon>Gigartinales</taxon>
        <taxon>Gigartinaceae</taxon>
        <taxon>Chondrus</taxon>
    </lineage>
</organism>
<feature type="region of interest" description="Disordered" evidence="1">
    <location>
        <begin position="47"/>
        <end position="66"/>
    </location>
</feature>
<dbReference type="RefSeq" id="XP_005713742.1">
    <property type="nucleotide sequence ID" value="XM_005713685.1"/>
</dbReference>
<accession>R7Q7X5</accession>
<dbReference type="PANTHER" id="PTHR23322:SF6">
    <property type="entry name" value="UBX DOMAIN-CONTAINING PROTEIN 7"/>
    <property type="match status" value="1"/>
</dbReference>
<dbReference type="Gramene" id="CDF33923">
    <property type="protein sequence ID" value="CDF33923"/>
    <property type="gene ID" value="CHC_T00002599001"/>
</dbReference>
<dbReference type="GO" id="GO:0043130">
    <property type="term" value="F:ubiquitin binding"/>
    <property type="evidence" value="ECO:0007669"/>
    <property type="project" value="TreeGrafter"/>
</dbReference>
<dbReference type="Proteomes" id="UP000012073">
    <property type="component" value="Unassembled WGS sequence"/>
</dbReference>
<dbReference type="InterPro" id="IPR001012">
    <property type="entry name" value="UBX_dom"/>
</dbReference>
<dbReference type="PROSITE" id="PS50033">
    <property type="entry name" value="UBX"/>
    <property type="match status" value="1"/>
</dbReference>
<dbReference type="SUPFAM" id="SSF54236">
    <property type="entry name" value="Ubiquitin-like"/>
    <property type="match status" value="1"/>
</dbReference>
<proteinExistence type="predicted"/>
<dbReference type="GeneID" id="17321455"/>
<dbReference type="OMA" id="IAFLNPF"/>
<reference evidence="4" key="1">
    <citation type="journal article" date="2013" name="Proc. Natl. Acad. Sci. U.S.A.">
        <title>Genome structure and metabolic features in the red seaweed Chondrus crispus shed light on evolution of the Archaeplastida.</title>
        <authorList>
            <person name="Collen J."/>
            <person name="Porcel B."/>
            <person name="Carre W."/>
            <person name="Ball S.G."/>
            <person name="Chaparro C."/>
            <person name="Tonon T."/>
            <person name="Barbeyron T."/>
            <person name="Michel G."/>
            <person name="Noel B."/>
            <person name="Valentin K."/>
            <person name="Elias M."/>
            <person name="Artiguenave F."/>
            <person name="Arun A."/>
            <person name="Aury J.M."/>
            <person name="Barbosa-Neto J.F."/>
            <person name="Bothwell J.H."/>
            <person name="Bouget F.Y."/>
            <person name="Brillet L."/>
            <person name="Cabello-Hurtado F."/>
            <person name="Capella-Gutierrez S."/>
            <person name="Charrier B."/>
            <person name="Cladiere L."/>
            <person name="Cock J.M."/>
            <person name="Coelho S.M."/>
            <person name="Colleoni C."/>
            <person name="Czjzek M."/>
            <person name="Da Silva C."/>
            <person name="Delage L."/>
            <person name="Denoeud F."/>
            <person name="Deschamps P."/>
            <person name="Dittami S.M."/>
            <person name="Gabaldon T."/>
            <person name="Gachon C.M."/>
            <person name="Groisillier A."/>
            <person name="Herve C."/>
            <person name="Jabbari K."/>
            <person name="Katinka M."/>
            <person name="Kloareg B."/>
            <person name="Kowalczyk N."/>
            <person name="Labadie K."/>
            <person name="Leblanc C."/>
            <person name="Lopez P.J."/>
            <person name="McLachlan D.H."/>
            <person name="Meslet-Cladiere L."/>
            <person name="Moustafa A."/>
            <person name="Nehr Z."/>
            <person name="Nyvall Collen P."/>
            <person name="Panaud O."/>
            <person name="Partensky F."/>
            <person name="Poulain J."/>
            <person name="Rensing S.A."/>
            <person name="Rousvoal S."/>
            <person name="Samson G."/>
            <person name="Symeonidi A."/>
            <person name="Weissenbach J."/>
            <person name="Zambounis A."/>
            <person name="Wincker P."/>
            <person name="Boyen C."/>
        </authorList>
    </citation>
    <scope>NUCLEOTIDE SEQUENCE [LARGE SCALE GENOMIC DNA]</scope>
    <source>
        <strain evidence="4">cv. Stackhouse</strain>
    </source>
</reference>
<dbReference type="EMBL" id="HG001662">
    <property type="protein sequence ID" value="CDF33923.1"/>
    <property type="molecule type" value="Genomic_DNA"/>
</dbReference>
<dbReference type="GO" id="GO:0005634">
    <property type="term" value="C:nucleus"/>
    <property type="evidence" value="ECO:0007669"/>
    <property type="project" value="TreeGrafter"/>
</dbReference>
<dbReference type="SMART" id="SM00166">
    <property type="entry name" value="UBX"/>
    <property type="match status" value="1"/>
</dbReference>
<dbReference type="Pfam" id="PF14555">
    <property type="entry name" value="UBA_4"/>
    <property type="match status" value="1"/>
</dbReference>
<feature type="region of interest" description="Disordered" evidence="1">
    <location>
        <begin position="312"/>
        <end position="427"/>
    </location>
</feature>
<feature type="compositionally biased region" description="Low complexity" evidence="1">
    <location>
        <begin position="277"/>
        <end position="287"/>
    </location>
</feature>
<dbReference type="InterPro" id="IPR050730">
    <property type="entry name" value="UBX_domain-protein"/>
</dbReference>
<dbReference type="SMART" id="SM00594">
    <property type="entry name" value="UAS"/>
    <property type="match status" value="1"/>
</dbReference>
<dbReference type="CDD" id="cd02958">
    <property type="entry name" value="UAS"/>
    <property type="match status" value="1"/>
</dbReference>
<feature type="compositionally biased region" description="Basic and acidic residues" evidence="1">
    <location>
        <begin position="381"/>
        <end position="416"/>
    </location>
</feature>
<dbReference type="GO" id="GO:0043161">
    <property type="term" value="P:proteasome-mediated ubiquitin-dependent protein catabolic process"/>
    <property type="evidence" value="ECO:0007669"/>
    <property type="project" value="TreeGrafter"/>
</dbReference>
<dbReference type="CDD" id="cd01767">
    <property type="entry name" value="UBX"/>
    <property type="match status" value="1"/>
</dbReference>
<evidence type="ECO:0000313" key="4">
    <source>
        <dbReference type="Proteomes" id="UP000012073"/>
    </source>
</evidence>
<dbReference type="Gene3D" id="1.10.8.10">
    <property type="entry name" value="DNA helicase RuvA subunit, C-terminal domain"/>
    <property type="match status" value="1"/>
</dbReference>
<protein>
    <recommendedName>
        <fullName evidence="2">UBX domain-containing protein</fullName>
    </recommendedName>
</protein>
<dbReference type="InterPro" id="IPR036249">
    <property type="entry name" value="Thioredoxin-like_sf"/>
</dbReference>
<dbReference type="SUPFAM" id="SSF52833">
    <property type="entry name" value="Thioredoxin-like"/>
    <property type="match status" value="1"/>
</dbReference>
<dbReference type="AlphaFoldDB" id="R7Q7X5"/>
<dbReference type="STRING" id="2769.R7Q7X5"/>
<dbReference type="Pfam" id="PF13899">
    <property type="entry name" value="Thioredoxin_7"/>
    <property type="match status" value="1"/>
</dbReference>
<dbReference type="OrthoDB" id="270602at2759"/>
<dbReference type="Gene3D" id="3.10.20.90">
    <property type="entry name" value="Phosphatidylinositol 3-kinase Catalytic Subunit, Chain A, domain 1"/>
    <property type="match status" value="1"/>
</dbReference>
<dbReference type="KEGG" id="ccp:CHC_T00002599001"/>
<evidence type="ECO:0000313" key="3">
    <source>
        <dbReference type="EMBL" id="CDF33923.1"/>
    </source>
</evidence>
<dbReference type="Pfam" id="PF00789">
    <property type="entry name" value="UBX"/>
    <property type="match status" value="1"/>
</dbReference>
<dbReference type="Gene3D" id="3.40.30.10">
    <property type="entry name" value="Glutaredoxin"/>
    <property type="match status" value="1"/>
</dbReference>